<accession>A0A9W6GZP4</accession>
<evidence type="ECO:0000256" key="2">
    <source>
        <dbReference type="SAM" id="MobiDB-lite"/>
    </source>
</evidence>
<evidence type="ECO:0000313" key="3">
    <source>
        <dbReference type="EMBL" id="GLI96041.1"/>
    </source>
</evidence>
<proteinExistence type="predicted"/>
<evidence type="ECO:0000313" key="4">
    <source>
        <dbReference type="Proteomes" id="UP001144323"/>
    </source>
</evidence>
<keyword evidence="4" id="KW-1185">Reference proteome</keyword>
<name>A0A9W6GZP4_9HYPH</name>
<feature type="region of interest" description="Disordered" evidence="2">
    <location>
        <begin position="106"/>
        <end position="126"/>
    </location>
</feature>
<gene>
    <name evidence="3" type="ORF">LMG27198_50330</name>
</gene>
<comment type="caution">
    <text evidence="3">The sequence shown here is derived from an EMBL/GenBank/DDBJ whole genome shotgun (WGS) entry which is preliminary data.</text>
</comment>
<dbReference type="Proteomes" id="UP001144323">
    <property type="component" value="Unassembled WGS sequence"/>
</dbReference>
<reference evidence="3" key="1">
    <citation type="journal article" date="2023" name="Int. J. Syst. Evol. Microbiol.">
        <title>Methylocystis iwaonis sp. nov., a type II methane-oxidizing bacterium from surface soil of a rice paddy field in Japan, and emended description of the genus Methylocystis (ex Whittenbury et al. 1970) Bowman et al. 1993.</title>
        <authorList>
            <person name="Kaise H."/>
            <person name="Sawadogo J.B."/>
            <person name="Alam M.S."/>
            <person name="Ueno C."/>
            <person name="Dianou D."/>
            <person name="Shinjo R."/>
            <person name="Asakawa S."/>
        </authorList>
    </citation>
    <scope>NUCLEOTIDE SEQUENCE</scope>
    <source>
        <strain evidence="3">LMG27198</strain>
    </source>
</reference>
<dbReference type="AlphaFoldDB" id="A0A9W6GZP4"/>
<dbReference type="RefSeq" id="WP_281807168.1">
    <property type="nucleotide sequence ID" value="NZ_BSEC01000007.1"/>
</dbReference>
<organism evidence="3 4">
    <name type="scientific">Methylocystis echinoides</name>
    <dbReference type="NCBI Taxonomy" id="29468"/>
    <lineage>
        <taxon>Bacteria</taxon>
        <taxon>Pseudomonadati</taxon>
        <taxon>Pseudomonadota</taxon>
        <taxon>Alphaproteobacteria</taxon>
        <taxon>Hyphomicrobiales</taxon>
        <taxon>Methylocystaceae</taxon>
        <taxon>Methylocystis</taxon>
    </lineage>
</organism>
<dbReference type="EMBL" id="BSEC01000007">
    <property type="protein sequence ID" value="GLI96041.1"/>
    <property type="molecule type" value="Genomic_DNA"/>
</dbReference>
<protein>
    <submittedName>
        <fullName evidence="3">Uncharacterized protein</fullName>
    </submittedName>
</protein>
<feature type="coiled-coil region" evidence="1">
    <location>
        <begin position="4"/>
        <end position="38"/>
    </location>
</feature>
<keyword evidence="1" id="KW-0175">Coiled coil</keyword>
<evidence type="ECO:0000256" key="1">
    <source>
        <dbReference type="SAM" id="Coils"/>
    </source>
</evidence>
<sequence length="126" mass="13816">MSEKADLERKAIQALRSYREALARAEELEQEEATARKEVFERLNRLEISKGQVDVSALRWEVIAAGQAAISRLSEIRAALSEATAKLDSAYRVVAALDQELGSISGVEKGKQNPLETGSEESTDIV</sequence>